<accession>A0A9N9GSQ3</accession>
<dbReference type="AlphaFoldDB" id="A0A9N9GSQ3"/>
<dbReference type="EMBL" id="CAJVPP010003339">
    <property type="protein sequence ID" value="CAG8627107.1"/>
    <property type="molecule type" value="Genomic_DNA"/>
</dbReference>
<evidence type="ECO:0000313" key="1">
    <source>
        <dbReference type="EMBL" id="CAG8627107.1"/>
    </source>
</evidence>
<name>A0A9N9GSQ3_FUNMO</name>
<proteinExistence type="predicted"/>
<sequence length="131" mass="15213">MTSFASHPNLELKKNTSYFVSDKKVSAIAEFVIKKRGLAITIVEDKHLKNIKAKFDLGKRNFLPKFLLWQMNGSEYIRHSRSTMAKSKWVETDFDLAEANGRQSVFMALARIYRFVYNPPLPLTERKAWKA</sequence>
<keyword evidence="2" id="KW-1185">Reference proteome</keyword>
<reference evidence="1" key="1">
    <citation type="submission" date="2021-06" db="EMBL/GenBank/DDBJ databases">
        <authorList>
            <person name="Kallberg Y."/>
            <person name="Tangrot J."/>
            <person name="Rosling A."/>
        </authorList>
    </citation>
    <scope>NUCLEOTIDE SEQUENCE</scope>
    <source>
        <strain evidence="1">87-6 pot B 2015</strain>
    </source>
</reference>
<organism evidence="1 2">
    <name type="scientific">Funneliformis mosseae</name>
    <name type="common">Endomycorrhizal fungus</name>
    <name type="synonym">Glomus mosseae</name>
    <dbReference type="NCBI Taxonomy" id="27381"/>
    <lineage>
        <taxon>Eukaryota</taxon>
        <taxon>Fungi</taxon>
        <taxon>Fungi incertae sedis</taxon>
        <taxon>Mucoromycota</taxon>
        <taxon>Glomeromycotina</taxon>
        <taxon>Glomeromycetes</taxon>
        <taxon>Glomerales</taxon>
        <taxon>Glomeraceae</taxon>
        <taxon>Funneliformis</taxon>
    </lineage>
</organism>
<gene>
    <name evidence="1" type="ORF">FMOSSE_LOCUS10298</name>
</gene>
<comment type="caution">
    <text evidence="1">The sequence shown here is derived from an EMBL/GenBank/DDBJ whole genome shotgun (WGS) entry which is preliminary data.</text>
</comment>
<dbReference type="Proteomes" id="UP000789375">
    <property type="component" value="Unassembled WGS sequence"/>
</dbReference>
<protein>
    <submittedName>
        <fullName evidence="1">874_t:CDS:1</fullName>
    </submittedName>
</protein>
<evidence type="ECO:0000313" key="2">
    <source>
        <dbReference type="Proteomes" id="UP000789375"/>
    </source>
</evidence>